<dbReference type="PANTHER" id="PTHR21192">
    <property type="entry name" value="NUCLEAR PROTEIN E3-3"/>
    <property type="match status" value="1"/>
</dbReference>
<comment type="caution">
    <text evidence="6">The sequence shown here is derived from an EMBL/GenBank/DDBJ whole genome shotgun (WGS) entry which is preliminary data.</text>
</comment>
<dbReference type="Proteomes" id="UP001301769">
    <property type="component" value="Unassembled WGS sequence"/>
</dbReference>
<protein>
    <recommendedName>
        <fullName evidence="2">NADH dehydrogenase [ubiquinone] 1 alpha subcomplex assembly factor 3</fullName>
    </recommendedName>
</protein>
<comment type="similarity">
    <text evidence="4">Belongs to the NDUFAF3 family.</text>
</comment>
<dbReference type="GO" id="GO:0032981">
    <property type="term" value="P:mitochondrial respiratory chain complex I assembly"/>
    <property type="evidence" value="ECO:0007669"/>
    <property type="project" value="InterPro"/>
</dbReference>
<dbReference type="AlphaFoldDB" id="A0AAN6YDN8"/>
<feature type="compositionally biased region" description="Low complexity" evidence="5">
    <location>
        <begin position="62"/>
        <end position="73"/>
    </location>
</feature>
<feature type="compositionally biased region" description="Polar residues" evidence="5">
    <location>
        <begin position="17"/>
        <end position="54"/>
    </location>
</feature>
<proteinExistence type="inferred from homology"/>
<dbReference type="Pfam" id="PF04430">
    <property type="entry name" value="DUF498"/>
    <property type="match status" value="1"/>
</dbReference>
<dbReference type="EMBL" id="MU858066">
    <property type="protein sequence ID" value="KAK4216705.1"/>
    <property type="molecule type" value="Genomic_DNA"/>
</dbReference>
<evidence type="ECO:0000313" key="6">
    <source>
        <dbReference type="EMBL" id="KAK4216705.1"/>
    </source>
</evidence>
<keyword evidence="3" id="KW-0496">Mitochondrion</keyword>
<accession>A0AAN6YDN8</accession>
<dbReference type="InterPro" id="IPR007523">
    <property type="entry name" value="NDUFAF3/AAMDC"/>
</dbReference>
<gene>
    <name evidence="6" type="ORF">QBC37DRAFT_84648</name>
</gene>
<dbReference type="CDD" id="cd05125">
    <property type="entry name" value="Mth938_2P1-like"/>
    <property type="match status" value="1"/>
</dbReference>
<dbReference type="PANTHER" id="PTHR21192:SF2">
    <property type="entry name" value="NADH DEHYDROGENASE [UBIQUINONE] 1 ALPHA SUBCOMPLEX ASSEMBLY FACTOR 3"/>
    <property type="match status" value="1"/>
</dbReference>
<name>A0AAN6YDN8_9PEZI</name>
<dbReference type="SUPFAM" id="SSF64076">
    <property type="entry name" value="MTH938-like"/>
    <property type="match status" value="1"/>
</dbReference>
<evidence type="ECO:0000256" key="3">
    <source>
        <dbReference type="ARBA" id="ARBA00023128"/>
    </source>
</evidence>
<dbReference type="InterPro" id="IPR034095">
    <property type="entry name" value="NDUF3"/>
</dbReference>
<reference evidence="6" key="1">
    <citation type="journal article" date="2023" name="Mol. Phylogenet. Evol.">
        <title>Genome-scale phylogeny and comparative genomics of the fungal order Sordariales.</title>
        <authorList>
            <person name="Hensen N."/>
            <person name="Bonometti L."/>
            <person name="Westerberg I."/>
            <person name="Brannstrom I.O."/>
            <person name="Guillou S."/>
            <person name="Cros-Aarteil S."/>
            <person name="Calhoun S."/>
            <person name="Haridas S."/>
            <person name="Kuo A."/>
            <person name="Mondo S."/>
            <person name="Pangilinan J."/>
            <person name="Riley R."/>
            <person name="LaButti K."/>
            <person name="Andreopoulos B."/>
            <person name="Lipzen A."/>
            <person name="Chen C."/>
            <person name="Yan M."/>
            <person name="Daum C."/>
            <person name="Ng V."/>
            <person name="Clum A."/>
            <person name="Steindorff A."/>
            <person name="Ohm R.A."/>
            <person name="Martin F."/>
            <person name="Silar P."/>
            <person name="Natvig D.O."/>
            <person name="Lalanne C."/>
            <person name="Gautier V."/>
            <person name="Ament-Velasquez S.L."/>
            <person name="Kruys A."/>
            <person name="Hutchinson M.I."/>
            <person name="Powell A.J."/>
            <person name="Barry K."/>
            <person name="Miller A.N."/>
            <person name="Grigoriev I.V."/>
            <person name="Debuchy R."/>
            <person name="Gladieux P."/>
            <person name="Hiltunen Thoren M."/>
            <person name="Johannesson H."/>
        </authorList>
    </citation>
    <scope>NUCLEOTIDE SEQUENCE</scope>
    <source>
        <strain evidence="6">PSN293</strain>
    </source>
</reference>
<evidence type="ECO:0000256" key="5">
    <source>
        <dbReference type="SAM" id="MobiDB-lite"/>
    </source>
</evidence>
<dbReference type="GO" id="GO:0005743">
    <property type="term" value="C:mitochondrial inner membrane"/>
    <property type="evidence" value="ECO:0007669"/>
    <property type="project" value="TreeGrafter"/>
</dbReference>
<feature type="compositionally biased region" description="Polar residues" evidence="5">
    <location>
        <begin position="74"/>
        <end position="88"/>
    </location>
</feature>
<dbReference type="Gene3D" id="3.40.1230.10">
    <property type="entry name" value="MTH938-like"/>
    <property type="match status" value="1"/>
</dbReference>
<feature type="region of interest" description="Disordered" evidence="5">
    <location>
        <begin position="14"/>
        <end position="112"/>
    </location>
</feature>
<comment type="subcellular location">
    <subcellularLocation>
        <location evidence="1">Mitochondrion</location>
    </subcellularLocation>
</comment>
<reference evidence="6" key="2">
    <citation type="submission" date="2023-05" db="EMBL/GenBank/DDBJ databases">
        <authorList>
            <consortium name="Lawrence Berkeley National Laboratory"/>
            <person name="Steindorff A."/>
            <person name="Hensen N."/>
            <person name="Bonometti L."/>
            <person name="Westerberg I."/>
            <person name="Brannstrom I.O."/>
            <person name="Guillou S."/>
            <person name="Cros-Aarteil S."/>
            <person name="Calhoun S."/>
            <person name="Haridas S."/>
            <person name="Kuo A."/>
            <person name="Mondo S."/>
            <person name="Pangilinan J."/>
            <person name="Riley R."/>
            <person name="Labutti K."/>
            <person name="Andreopoulos B."/>
            <person name="Lipzen A."/>
            <person name="Chen C."/>
            <person name="Yanf M."/>
            <person name="Daum C."/>
            <person name="Ng V."/>
            <person name="Clum A."/>
            <person name="Ohm R."/>
            <person name="Martin F."/>
            <person name="Silar P."/>
            <person name="Natvig D."/>
            <person name="Lalanne C."/>
            <person name="Gautier V."/>
            <person name="Ament-Velasquez S.L."/>
            <person name="Kruys A."/>
            <person name="Hutchinson M.I."/>
            <person name="Powell A.J."/>
            <person name="Barry K."/>
            <person name="Miller A.N."/>
            <person name="Grigoriev I.V."/>
            <person name="Debuchy R."/>
            <person name="Gladieux P."/>
            <person name="Thoren M.H."/>
            <person name="Johannesson H."/>
        </authorList>
    </citation>
    <scope>NUCLEOTIDE SEQUENCE</scope>
    <source>
        <strain evidence="6">PSN293</strain>
    </source>
</reference>
<evidence type="ECO:0000256" key="2">
    <source>
        <dbReference type="ARBA" id="ARBA00021776"/>
    </source>
</evidence>
<dbReference type="InterPro" id="IPR036748">
    <property type="entry name" value="MTH938-like_sf"/>
</dbReference>
<keyword evidence="7" id="KW-1185">Reference proteome</keyword>
<evidence type="ECO:0000256" key="4">
    <source>
        <dbReference type="ARBA" id="ARBA00049984"/>
    </source>
</evidence>
<sequence length="260" mass="28424">MCLSTRAGRAVVRRIESATSRQQQPYQPLSSFSTSAPRQLRSKATPTQHSNVQPLYTLAIGSRTPSRSTTTTRIPSVQATRSFHSSQPCHEKPPKQKLAHNNEPIPTEAPRTDFSQMDMLGQTPVPSTSIDVCSHDGFQFNSGAIISNGDGALLVGGEAFAWRPWTTTNKPLVNAKGQFELTRESLGILEVIWPRPDLLIIGMGKDIRPLSPETRKMIGELGMRVDVLDTRNAASLFNLLATERGVDDVAAVLVPLGWKA</sequence>
<organism evidence="6 7">
    <name type="scientific">Rhypophila decipiens</name>
    <dbReference type="NCBI Taxonomy" id="261697"/>
    <lineage>
        <taxon>Eukaryota</taxon>
        <taxon>Fungi</taxon>
        <taxon>Dikarya</taxon>
        <taxon>Ascomycota</taxon>
        <taxon>Pezizomycotina</taxon>
        <taxon>Sordariomycetes</taxon>
        <taxon>Sordariomycetidae</taxon>
        <taxon>Sordariales</taxon>
        <taxon>Naviculisporaceae</taxon>
        <taxon>Rhypophila</taxon>
    </lineage>
</organism>
<evidence type="ECO:0000313" key="7">
    <source>
        <dbReference type="Proteomes" id="UP001301769"/>
    </source>
</evidence>
<evidence type="ECO:0000256" key="1">
    <source>
        <dbReference type="ARBA" id="ARBA00004173"/>
    </source>
</evidence>